<keyword evidence="1" id="KW-0732">Signal</keyword>
<dbReference type="SUPFAM" id="SSF53850">
    <property type="entry name" value="Periplasmic binding protein-like II"/>
    <property type="match status" value="1"/>
</dbReference>
<evidence type="ECO:0000256" key="1">
    <source>
        <dbReference type="SAM" id="SignalP"/>
    </source>
</evidence>
<sequence>MYSNKKKIMSIFLSLIFSFTISAAGQNDKEELKEINISYVKAPFNLQIMVMKEKGLLEQEFAEDGILIKWHEISSGAKQAEAMAAGSLEIASVMNTASVIIANSAGNNIDIVDIVSRPLDTFTIMTLEDGPQTIKELSGKTVAGPKGTVLHQLLESVIQKEELEDVSLISMGLPQSQTALLAGQVDAALLAASLVLKTQDAGGRILTTSSGYVQPLLVSASPRRFIEAYPEVIERYKKVQAKSYDYIVNNTEEALMIGAAQQDVSMDYARNLYERSGITNSFTQQDVQGLLNDITFLKNLEMIENDITPDDLTSELLNVQ</sequence>
<feature type="domain" description="SsuA/THI5-like" evidence="2">
    <location>
        <begin position="61"/>
        <end position="254"/>
    </location>
</feature>
<evidence type="ECO:0000313" key="3">
    <source>
        <dbReference type="EMBL" id="QEN09036.1"/>
    </source>
</evidence>
<dbReference type="RefSeq" id="WP_149487112.1">
    <property type="nucleotide sequence ID" value="NZ_CP036150.1"/>
</dbReference>
<dbReference type="PANTHER" id="PTHR30024">
    <property type="entry name" value="ALIPHATIC SULFONATES-BINDING PROTEIN-RELATED"/>
    <property type="match status" value="1"/>
</dbReference>
<dbReference type="Gene3D" id="3.40.190.10">
    <property type="entry name" value="Periplasmic binding protein-like II"/>
    <property type="match status" value="2"/>
</dbReference>
<dbReference type="KEGG" id="ock:EXM22_13940"/>
<accession>A0A5C1QR52</accession>
<proteinExistence type="predicted"/>
<organism evidence="3 4">
    <name type="scientific">Oceanispirochaeta crateris</name>
    <dbReference type="NCBI Taxonomy" id="2518645"/>
    <lineage>
        <taxon>Bacteria</taxon>
        <taxon>Pseudomonadati</taxon>
        <taxon>Spirochaetota</taxon>
        <taxon>Spirochaetia</taxon>
        <taxon>Spirochaetales</taxon>
        <taxon>Spirochaetaceae</taxon>
        <taxon>Oceanispirochaeta</taxon>
    </lineage>
</organism>
<protein>
    <submittedName>
        <fullName evidence="3">Aliphatic sulfonate ABC transporter</fullName>
    </submittedName>
</protein>
<dbReference type="InterPro" id="IPR015168">
    <property type="entry name" value="SsuA/THI5"/>
</dbReference>
<gene>
    <name evidence="3" type="ORF">EXM22_13940</name>
</gene>
<feature type="chain" id="PRO_5022684410" evidence="1">
    <location>
        <begin position="24"/>
        <end position="320"/>
    </location>
</feature>
<evidence type="ECO:0000313" key="4">
    <source>
        <dbReference type="Proteomes" id="UP000324209"/>
    </source>
</evidence>
<name>A0A5C1QR52_9SPIO</name>
<dbReference type="AlphaFoldDB" id="A0A5C1QR52"/>
<dbReference type="OrthoDB" id="9814375at2"/>
<dbReference type="EMBL" id="CP036150">
    <property type="protein sequence ID" value="QEN09036.1"/>
    <property type="molecule type" value="Genomic_DNA"/>
</dbReference>
<evidence type="ECO:0000259" key="2">
    <source>
        <dbReference type="Pfam" id="PF09084"/>
    </source>
</evidence>
<feature type="signal peptide" evidence="1">
    <location>
        <begin position="1"/>
        <end position="23"/>
    </location>
</feature>
<dbReference type="Proteomes" id="UP000324209">
    <property type="component" value="Chromosome"/>
</dbReference>
<keyword evidence="4" id="KW-1185">Reference proteome</keyword>
<reference evidence="3 4" key="1">
    <citation type="submission" date="2019-02" db="EMBL/GenBank/DDBJ databases">
        <title>Complete Genome Sequence and Methylome Analysis of free living Spirochaetas.</title>
        <authorList>
            <person name="Fomenkov A."/>
            <person name="Dubinina G."/>
            <person name="Leshcheva N."/>
            <person name="Mikheeva N."/>
            <person name="Grabovich M."/>
            <person name="Vincze T."/>
            <person name="Roberts R.J."/>
        </authorList>
    </citation>
    <scope>NUCLEOTIDE SEQUENCE [LARGE SCALE GENOMIC DNA]</scope>
    <source>
        <strain evidence="3 4">K2</strain>
    </source>
</reference>
<dbReference type="Pfam" id="PF09084">
    <property type="entry name" value="NMT1"/>
    <property type="match status" value="1"/>
</dbReference>
<dbReference type="CDD" id="cd01008">
    <property type="entry name" value="PBP2_NrtA_SsuA_CpmA_like"/>
    <property type="match status" value="1"/>
</dbReference>